<dbReference type="InterPro" id="IPR007560">
    <property type="entry name" value="Restrct_endonuc_IV_Mrr"/>
</dbReference>
<evidence type="ECO:0000259" key="3">
    <source>
        <dbReference type="Pfam" id="PF14338"/>
    </source>
</evidence>
<evidence type="ECO:0000313" key="4">
    <source>
        <dbReference type="EMBL" id="EEW53930.1"/>
    </source>
</evidence>
<organism evidence="4 6">
    <name type="scientific">Limosilactobacillus antri DSM 16041</name>
    <dbReference type="NCBI Taxonomy" id="525309"/>
    <lineage>
        <taxon>Bacteria</taxon>
        <taxon>Bacillati</taxon>
        <taxon>Bacillota</taxon>
        <taxon>Bacilli</taxon>
        <taxon>Lactobacillales</taxon>
        <taxon>Lactobacillaceae</taxon>
        <taxon>Limosilactobacillus</taxon>
    </lineage>
</organism>
<evidence type="ECO:0000256" key="1">
    <source>
        <dbReference type="ARBA" id="ARBA00022801"/>
    </source>
</evidence>
<sequence length="299" mass="34100">MNGEGTMANRQINIENLTMKEILKAMHRLGGQVTRKDIRQEIRDNSDAISEKTVDEVKILKKSGEQYQPFAYTSNFAVKYLIATGYIHTDDNHVLELSEKGRNVDLANFNAARDVRPFINKVSGNTKVQKDVVTEVEDETAEDSVEDSWRKQLLDALQNMNPKKFELFCRGLLKRMGIDVDDNIGTPYVADGGLDGFGYVRSDDYRTTRVALQAKRWQGKVSAPEIDKFRGAMDKYNAEFGIFITNSEFTRDAVKTARQGTRIITLINGDEICNLVAKYNYYVEPVTTYRLKSFYLEKD</sequence>
<comment type="caution">
    <text evidence="4">The sequence shown here is derived from an EMBL/GenBank/DDBJ whole genome shotgun (WGS) entry which is preliminary data.</text>
</comment>
<protein>
    <submittedName>
        <fullName evidence="4">Restriction endonuclease</fullName>
    </submittedName>
</protein>
<name>C8P6H2_9LACO</name>
<dbReference type="Pfam" id="PF14338">
    <property type="entry name" value="Mrr_N"/>
    <property type="match status" value="1"/>
</dbReference>
<dbReference type="SUPFAM" id="SSF52980">
    <property type="entry name" value="Restriction endonuclease-like"/>
    <property type="match status" value="1"/>
</dbReference>
<evidence type="ECO:0000313" key="7">
    <source>
        <dbReference type="Proteomes" id="UP000051883"/>
    </source>
</evidence>
<gene>
    <name evidence="5" type="ORF">FC31_GL000049</name>
    <name evidence="4" type="ORF">HMPREF0494_0916</name>
</gene>
<dbReference type="AlphaFoldDB" id="C8P6H2"/>
<proteinExistence type="predicted"/>
<dbReference type="PANTHER" id="PTHR30015:SF7">
    <property type="entry name" value="TYPE IV METHYL-DIRECTED RESTRICTION ENZYME ECOKMRR"/>
    <property type="match status" value="1"/>
</dbReference>
<accession>C8P6H2</accession>
<evidence type="ECO:0000313" key="5">
    <source>
        <dbReference type="EMBL" id="KRK60858.1"/>
    </source>
</evidence>
<dbReference type="EMBL" id="AZDK01000001">
    <property type="protein sequence ID" value="KRK60858.1"/>
    <property type="molecule type" value="Genomic_DNA"/>
</dbReference>
<keyword evidence="7" id="KW-1185">Reference proteome</keyword>
<dbReference type="InterPro" id="IPR011856">
    <property type="entry name" value="tRNA_endonuc-like_dom_sf"/>
</dbReference>
<feature type="domain" description="Restriction endonuclease type IV Mrr" evidence="2">
    <location>
        <begin position="157"/>
        <end position="275"/>
    </location>
</feature>
<dbReference type="GO" id="GO:0015666">
    <property type="term" value="F:restriction endodeoxyribonuclease activity"/>
    <property type="evidence" value="ECO:0007669"/>
    <property type="project" value="TreeGrafter"/>
</dbReference>
<dbReference type="Gene3D" id="3.40.1350.10">
    <property type="match status" value="1"/>
</dbReference>
<reference evidence="4 6" key="1">
    <citation type="submission" date="2009-09" db="EMBL/GenBank/DDBJ databases">
        <authorList>
            <person name="Qin X."/>
            <person name="Bachman B."/>
            <person name="Battles P."/>
            <person name="Bell A."/>
            <person name="Bess C."/>
            <person name="Bickham C."/>
            <person name="Chaboub L."/>
            <person name="Chen D."/>
            <person name="Coyle M."/>
            <person name="Deiros D.R."/>
            <person name="Dinh H."/>
            <person name="Forbes L."/>
            <person name="Fowler G."/>
            <person name="Francisco L."/>
            <person name="Fu Q."/>
            <person name="Gubbala S."/>
            <person name="Hale W."/>
            <person name="Han Y."/>
            <person name="Hemphill L."/>
            <person name="Highlander S.K."/>
            <person name="Hirani K."/>
            <person name="Hogues M."/>
            <person name="Jackson L."/>
            <person name="Jakkamsetti A."/>
            <person name="Javaid M."/>
            <person name="Jiang H."/>
            <person name="Korchina V."/>
            <person name="Kovar C."/>
            <person name="Lara F."/>
            <person name="Lee S."/>
            <person name="Mata R."/>
            <person name="Mathew T."/>
            <person name="Moen C."/>
            <person name="Morales K."/>
            <person name="Munidasa M."/>
            <person name="Nazareth L."/>
            <person name="Ngo R."/>
            <person name="Nguyen L."/>
            <person name="Okwuonu G."/>
            <person name="Ongeri F."/>
            <person name="Patil S."/>
            <person name="Petrosino J."/>
            <person name="Pham C."/>
            <person name="Pham P."/>
            <person name="Pu L.-L."/>
            <person name="Puazo M."/>
            <person name="Raj R."/>
            <person name="Reid J."/>
            <person name="Rouhana J."/>
            <person name="Saada N."/>
            <person name="Shang Y."/>
            <person name="Simmons D."/>
            <person name="Thornton R."/>
            <person name="Warren J."/>
            <person name="Weissenberger G."/>
            <person name="Zhang J."/>
            <person name="Zhang L."/>
            <person name="Zhou C."/>
            <person name="Zhu D."/>
            <person name="Muzny D."/>
            <person name="Worley K."/>
            <person name="Gibbs R."/>
        </authorList>
    </citation>
    <scope>NUCLEOTIDE SEQUENCE [LARGE SCALE GENOMIC DNA]</scope>
    <source>
        <strain evidence="4 6">DSM 16041</strain>
    </source>
</reference>
<feature type="domain" description="Restriction system protein Mrr-like N-terminal" evidence="3">
    <location>
        <begin position="18"/>
        <end position="104"/>
    </location>
</feature>
<dbReference type="Proteomes" id="UP000003675">
    <property type="component" value="Unassembled WGS sequence"/>
</dbReference>
<dbReference type="GO" id="GO:0009307">
    <property type="term" value="P:DNA restriction-modification system"/>
    <property type="evidence" value="ECO:0007669"/>
    <property type="project" value="InterPro"/>
</dbReference>
<keyword evidence="4" id="KW-0255">Endonuclease</keyword>
<keyword evidence="4" id="KW-0540">Nuclease</keyword>
<evidence type="ECO:0000259" key="2">
    <source>
        <dbReference type="Pfam" id="PF04471"/>
    </source>
</evidence>
<reference evidence="5 7" key="2">
    <citation type="journal article" date="2015" name="Genome Announc.">
        <title>Expanding the biotechnology potential of lactobacilli through comparative genomics of 213 strains and associated genera.</title>
        <authorList>
            <person name="Sun Z."/>
            <person name="Harris H.M."/>
            <person name="McCann A."/>
            <person name="Guo C."/>
            <person name="Argimon S."/>
            <person name="Zhang W."/>
            <person name="Yang X."/>
            <person name="Jeffery I.B."/>
            <person name="Cooney J.C."/>
            <person name="Kagawa T.F."/>
            <person name="Liu W."/>
            <person name="Song Y."/>
            <person name="Salvetti E."/>
            <person name="Wrobel A."/>
            <person name="Rasinkangas P."/>
            <person name="Parkhill J."/>
            <person name="Rea M.C."/>
            <person name="O'Sullivan O."/>
            <person name="Ritari J."/>
            <person name="Douillard F.P."/>
            <person name="Paul Ross R."/>
            <person name="Yang R."/>
            <person name="Briner A.E."/>
            <person name="Felis G.E."/>
            <person name="de Vos W.M."/>
            <person name="Barrangou R."/>
            <person name="Klaenhammer T.R."/>
            <person name="Caufield P.W."/>
            <person name="Cui Y."/>
            <person name="Zhang H."/>
            <person name="O'Toole P.W."/>
        </authorList>
    </citation>
    <scope>NUCLEOTIDE SEQUENCE [LARGE SCALE GENOMIC DNA]</scope>
    <source>
        <strain evidence="5 7">DSM 16041</strain>
    </source>
</reference>
<dbReference type="STRING" id="525309.HMPREF0494_0916"/>
<dbReference type="Proteomes" id="UP000051883">
    <property type="component" value="Unassembled WGS sequence"/>
</dbReference>
<dbReference type="Pfam" id="PF04471">
    <property type="entry name" value="Mrr_cat"/>
    <property type="match status" value="1"/>
</dbReference>
<dbReference type="eggNOG" id="COG1715">
    <property type="taxonomic scope" value="Bacteria"/>
</dbReference>
<dbReference type="InterPro" id="IPR025745">
    <property type="entry name" value="Mrr-like_N_dom"/>
</dbReference>
<dbReference type="InterPro" id="IPR011335">
    <property type="entry name" value="Restrct_endonuc-II-like"/>
</dbReference>
<dbReference type="EMBL" id="ACLL01000022">
    <property type="protein sequence ID" value="EEW53930.1"/>
    <property type="molecule type" value="Genomic_DNA"/>
</dbReference>
<dbReference type="GO" id="GO:0003677">
    <property type="term" value="F:DNA binding"/>
    <property type="evidence" value="ECO:0007669"/>
    <property type="project" value="InterPro"/>
</dbReference>
<dbReference type="InterPro" id="IPR052906">
    <property type="entry name" value="Type_IV_Methyl-Rstrct_Enzyme"/>
</dbReference>
<keyword evidence="1" id="KW-0378">Hydrolase</keyword>
<evidence type="ECO:0000313" key="6">
    <source>
        <dbReference type="Proteomes" id="UP000003675"/>
    </source>
</evidence>
<dbReference type="PANTHER" id="PTHR30015">
    <property type="entry name" value="MRR RESTRICTION SYSTEM PROTEIN"/>
    <property type="match status" value="1"/>
</dbReference>
<dbReference type="HOGENOM" id="CLU_063822_1_0_9"/>
<dbReference type="PATRIC" id="fig|525309.8.peg.54"/>